<dbReference type="Proteomes" id="UP000578030">
    <property type="component" value="Unassembled WGS sequence"/>
</dbReference>
<organism evidence="5 6">
    <name type="scientific">Gluconacetobacter tumulisoli</name>
    <dbReference type="NCBI Taxonomy" id="1286189"/>
    <lineage>
        <taxon>Bacteria</taxon>
        <taxon>Pseudomonadati</taxon>
        <taxon>Pseudomonadota</taxon>
        <taxon>Alphaproteobacteria</taxon>
        <taxon>Acetobacterales</taxon>
        <taxon>Acetobacteraceae</taxon>
        <taxon>Gluconacetobacter</taxon>
    </lineage>
</organism>
<dbReference type="InterPro" id="IPR005475">
    <property type="entry name" value="Transketolase-like_Pyr-bd"/>
</dbReference>
<dbReference type="PANTHER" id="PTHR43257:SF2">
    <property type="entry name" value="PYRUVATE DEHYDROGENASE E1 COMPONENT SUBUNIT BETA"/>
    <property type="match status" value="1"/>
</dbReference>
<proteinExistence type="predicted"/>
<accession>A0A7W4K5Y3</accession>
<reference evidence="5 6" key="1">
    <citation type="submission" date="2020-04" db="EMBL/GenBank/DDBJ databases">
        <title>Description of novel Gluconacetobacter.</title>
        <authorList>
            <person name="Sombolestani A."/>
        </authorList>
    </citation>
    <scope>NUCLEOTIDE SEQUENCE [LARGE SCALE GENOMIC DNA]</scope>
    <source>
        <strain evidence="5 6">LMG 27802</strain>
    </source>
</reference>
<evidence type="ECO:0000313" key="5">
    <source>
        <dbReference type="EMBL" id="MBB2200998.1"/>
    </source>
</evidence>
<dbReference type="Pfam" id="PF02780">
    <property type="entry name" value="Transketolase_C"/>
    <property type="match status" value="1"/>
</dbReference>
<dbReference type="Gene3D" id="3.40.50.970">
    <property type="match status" value="1"/>
</dbReference>
<evidence type="ECO:0000313" key="6">
    <source>
        <dbReference type="Proteomes" id="UP000578030"/>
    </source>
</evidence>
<dbReference type="AlphaFoldDB" id="A0A7W4K5Y3"/>
<dbReference type="SMART" id="SM00861">
    <property type="entry name" value="Transket_pyr"/>
    <property type="match status" value="1"/>
</dbReference>
<protein>
    <submittedName>
        <fullName evidence="5">2-oxoglutarate dehydrogenase</fullName>
    </submittedName>
</protein>
<dbReference type="InterPro" id="IPR029061">
    <property type="entry name" value="THDP-binding"/>
</dbReference>
<evidence type="ECO:0000256" key="1">
    <source>
        <dbReference type="ARBA" id="ARBA00001964"/>
    </source>
</evidence>
<dbReference type="EMBL" id="JABEQM010000003">
    <property type="protein sequence ID" value="MBB2200998.1"/>
    <property type="molecule type" value="Genomic_DNA"/>
</dbReference>
<dbReference type="PANTHER" id="PTHR43257">
    <property type="entry name" value="PYRUVATE DEHYDROGENASE E1 COMPONENT BETA SUBUNIT"/>
    <property type="match status" value="1"/>
</dbReference>
<dbReference type="SUPFAM" id="SSF52518">
    <property type="entry name" value="Thiamin diphosphate-binding fold (THDP-binding)"/>
    <property type="match status" value="1"/>
</dbReference>
<dbReference type="RefSeq" id="WP_182955542.1">
    <property type="nucleotide sequence ID" value="NZ_JABEQM010000003.1"/>
</dbReference>
<evidence type="ECO:0000256" key="3">
    <source>
        <dbReference type="ARBA" id="ARBA00023052"/>
    </source>
</evidence>
<evidence type="ECO:0000259" key="4">
    <source>
        <dbReference type="SMART" id="SM00861"/>
    </source>
</evidence>
<sequence>MLYEQKPAMARMFFREAVTRAVREEMTLDPHVLILGQDVGAFGGSYREFDGLYKIFGPDRIRDTPVAEAATIGIAAGAAAAGYRPLVSITYMDFLMLGFDALINYAAKLRYKTAGGLSAPMVVKTTAGAQGQGVAHSQCIEAWLMSVPGLRVVAPSTPADAYGLMKTALRCDGPVVYIDHKRLFPTPGDTPVTETLVPFGKACIRRDGSDVTVVSHGYMMRVALDAAQIVAQDGISCDVIDLRSLAPLDIDTVAGSVERTGRLLTLEEGQVVCGVGTEVAIQTFERTGPKPWTRIGALPAPVSSNPVLEAACIPDAPRVADAIRALLAR</sequence>
<dbReference type="Gene3D" id="3.40.50.920">
    <property type="match status" value="1"/>
</dbReference>
<keyword evidence="3" id="KW-0786">Thiamine pyrophosphate</keyword>
<evidence type="ECO:0000256" key="2">
    <source>
        <dbReference type="ARBA" id="ARBA00023002"/>
    </source>
</evidence>
<name>A0A7W4K5Y3_9PROT</name>
<dbReference type="GO" id="GO:0016491">
    <property type="term" value="F:oxidoreductase activity"/>
    <property type="evidence" value="ECO:0007669"/>
    <property type="project" value="UniProtKB-KW"/>
</dbReference>
<dbReference type="InterPro" id="IPR009014">
    <property type="entry name" value="Transketo_C/PFOR_II"/>
</dbReference>
<keyword evidence="6" id="KW-1185">Reference proteome</keyword>
<comment type="cofactor">
    <cofactor evidence="1">
        <name>thiamine diphosphate</name>
        <dbReference type="ChEBI" id="CHEBI:58937"/>
    </cofactor>
</comment>
<gene>
    <name evidence="5" type="ORF">HLH28_05290</name>
</gene>
<dbReference type="InterPro" id="IPR033248">
    <property type="entry name" value="Transketolase_C"/>
</dbReference>
<feature type="domain" description="Transketolase-like pyrimidine-binding" evidence="4">
    <location>
        <begin position="12"/>
        <end position="186"/>
    </location>
</feature>
<dbReference type="Pfam" id="PF02779">
    <property type="entry name" value="Transket_pyr"/>
    <property type="match status" value="1"/>
</dbReference>
<dbReference type="SUPFAM" id="SSF52922">
    <property type="entry name" value="TK C-terminal domain-like"/>
    <property type="match status" value="1"/>
</dbReference>
<keyword evidence="2" id="KW-0560">Oxidoreductase</keyword>
<comment type="caution">
    <text evidence="5">The sequence shown here is derived from an EMBL/GenBank/DDBJ whole genome shotgun (WGS) entry which is preliminary data.</text>
</comment>